<dbReference type="Proteomes" id="UP000009049">
    <property type="component" value="Chromosome"/>
</dbReference>
<feature type="transmembrane region" description="Helical" evidence="1">
    <location>
        <begin position="21"/>
        <end position="41"/>
    </location>
</feature>
<dbReference type="RefSeq" id="WP_015755492.1">
    <property type="nucleotide sequence ID" value="NC_013222.1"/>
</dbReference>
<protein>
    <submittedName>
        <fullName evidence="2">Uncharacterized protein</fullName>
    </submittedName>
</protein>
<dbReference type="EMBL" id="CP001712">
    <property type="protein sequence ID" value="EAR14056.1"/>
    <property type="molecule type" value="Genomic_DNA"/>
</dbReference>
<dbReference type="AlphaFoldDB" id="A4CPX1"/>
<organism evidence="2 3">
    <name type="scientific">Robiginitalea biformata (strain ATCC BAA-864 / DSM 15991 / KCTC 12146 / HTCC2501)</name>
    <dbReference type="NCBI Taxonomy" id="313596"/>
    <lineage>
        <taxon>Bacteria</taxon>
        <taxon>Pseudomonadati</taxon>
        <taxon>Bacteroidota</taxon>
        <taxon>Flavobacteriia</taxon>
        <taxon>Flavobacteriales</taxon>
        <taxon>Flavobacteriaceae</taxon>
        <taxon>Robiginitalea</taxon>
    </lineage>
</organism>
<keyword evidence="1" id="KW-0812">Transmembrane</keyword>
<feature type="transmembrane region" description="Helical" evidence="1">
    <location>
        <begin position="123"/>
        <end position="140"/>
    </location>
</feature>
<proteinExistence type="predicted"/>
<dbReference type="KEGG" id="rbi:RB2501_01480"/>
<dbReference type="OrthoDB" id="9939438at2"/>
<dbReference type="HOGENOM" id="CLU_1414224_0_0_10"/>
<keyword evidence="1" id="KW-0472">Membrane</keyword>
<sequence length="192" mass="21909">MMIFISRVLTKIKSTRPGITAATVSGAAAIAIIARVGYILYNGDRDIEGDFMGFRWLSSFLYSFGIEIAFITVGMVINYSTNFMTKDAVNPFRFFGWAIQGVGFFFMFWIFIDASIFGDNVEIAFSICFAIVAVFVQTKLRKFFTNHISSLKRIIRRLNNTIILETPNHVKDVEVYYDEVMWPVLNEVADEL</sequence>
<keyword evidence="1" id="KW-1133">Transmembrane helix</keyword>
<feature type="transmembrane region" description="Helical" evidence="1">
    <location>
        <begin position="92"/>
        <end position="111"/>
    </location>
</feature>
<evidence type="ECO:0000313" key="2">
    <source>
        <dbReference type="EMBL" id="EAR14056.1"/>
    </source>
</evidence>
<keyword evidence="3" id="KW-1185">Reference proteome</keyword>
<dbReference type="STRING" id="313596.RB2501_01480"/>
<evidence type="ECO:0000256" key="1">
    <source>
        <dbReference type="SAM" id="Phobius"/>
    </source>
</evidence>
<feature type="transmembrane region" description="Helical" evidence="1">
    <location>
        <begin position="61"/>
        <end position="80"/>
    </location>
</feature>
<name>A4CPX1_ROBBH</name>
<evidence type="ECO:0000313" key="3">
    <source>
        <dbReference type="Proteomes" id="UP000009049"/>
    </source>
</evidence>
<gene>
    <name evidence="2" type="ordered locus">RB2501_01480</name>
</gene>
<accession>A4CPX1</accession>
<reference evidence="2 3" key="1">
    <citation type="journal article" date="2009" name="J. Bacteriol.">
        <title>Complete genome sequence of Robiginitalea biformata HTCC2501.</title>
        <authorList>
            <person name="Oh H.M."/>
            <person name="Giovannoni S.J."/>
            <person name="Lee K."/>
            <person name="Ferriera S."/>
            <person name="Johnson J."/>
            <person name="Cho J.C."/>
        </authorList>
    </citation>
    <scope>NUCLEOTIDE SEQUENCE [LARGE SCALE GENOMIC DNA]</scope>
    <source>
        <strain evidence="3">ATCC BAA-864 / HTCC2501 / KCTC 12146</strain>
    </source>
</reference>